<evidence type="ECO:0000313" key="2">
    <source>
        <dbReference type="EMBL" id="KGN02616.1"/>
    </source>
</evidence>
<name>A0AA89CNV8_CLONO</name>
<protein>
    <recommendedName>
        <fullName evidence="1">DUF1540 domain-containing protein</fullName>
    </recommendedName>
</protein>
<dbReference type="Pfam" id="PF07561">
    <property type="entry name" value="DUF1540"/>
    <property type="match status" value="1"/>
</dbReference>
<sequence length="59" mass="6468">MNNSNDKNHISGVKCVVNSCKYHATDNCCTARGIEIRSNCDSHTCSSDQTDCATFEPLK</sequence>
<dbReference type="RefSeq" id="WP_039249477.1">
    <property type="nucleotide sequence ID" value="NZ_JDRX01000007.1"/>
</dbReference>
<gene>
    <name evidence="2" type="ORF">Z969_04950</name>
</gene>
<proteinExistence type="predicted"/>
<accession>A0AA89CNV8</accession>
<reference evidence="2 3" key="1">
    <citation type="submission" date="2014-01" db="EMBL/GenBank/DDBJ databases">
        <title>Plasmidome dynamics in the species complex Clostridium novyi sensu lato converts strains of independent lineages into distinctly different pathogens.</title>
        <authorList>
            <person name="Skarin H."/>
            <person name="Segerman B."/>
        </authorList>
    </citation>
    <scope>NUCLEOTIDE SEQUENCE [LARGE SCALE GENOMIC DNA]</scope>
    <source>
        <strain evidence="2 3">4570</strain>
    </source>
</reference>
<organism evidence="2 3">
    <name type="scientific">Clostridium novyi A str. 4570</name>
    <dbReference type="NCBI Taxonomy" id="1444290"/>
    <lineage>
        <taxon>Bacteria</taxon>
        <taxon>Bacillati</taxon>
        <taxon>Bacillota</taxon>
        <taxon>Clostridia</taxon>
        <taxon>Eubacteriales</taxon>
        <taxon>Clostridiaceae</taxon>
        <taxon>Clostridium</taxon>
    </lineage>
</organism>
<evidence type="ECO:0000259" key="1">
    <source>
        <dbReference type="Pfam" id="PF07561"/>
    </source>
</evidence>
<evidence type="ECO:0000313" key="3">
    <source>
        <dbReference type="Proteomes" id="UP000030016"/>
    </source>
</evidence>
<dbReference type="EMBL" id="JDRX01000007">
    <property type="protein sequence ID" value="KGN02616.1"/>
    <property type="molecule type" value="Genomic_DNA"/>
</dbReference>
<comment type="caution">
    <text evidence="2">The sequence shown here is derived from an EMBL/GenBank/DDBJ whole genome shotgun (WGS) entry which is preliminary data.</text>
</comment>
<feature type="domain" description="DUF1540" evidence="1">
    <location>
        <begin position="13"/>
        <end position="55"/>
    </location>
</feature>
<dbReference type="Proteomes" id="UP000030016">
    <property type="component" value="Unassembled WGS sequence"/>
</dbReference>
<dbReference type="InterPro" id="IPR011437">
    <property type="entry name" value="DUF1540"/>
</dbReference>
<dbReference type="AlphaFoldDB" id="A0AA89CNV8"/>